<dbReference type="Proteomes" id="UP001431775">
    <property type="component" value="Unassembled WGS sequence"/>
</dbReference>
<dbReference type="EMBL" id="JASBAN010000003">
    <property type="protein sequence ID" value="MDI2113897.1"/>
    <property type="molecule type" value="Genomic_DNA"/>
</dbReference>
<organism evidence="1 2">
    <name type="scientific">Commensalibacter nepenthis</name>
    <dbReference type="NCBI Taxonomy" id="3043872"/>
    <lineage>
        <taxon>Bacteria</taxon>
        <taxon>Pseudomonadati</taxon>
        <taxon>Pseudomonadota</taxon>
        <taxon>Alphaproteobacteria</taxon>
        <taxon>Acetobacterales</taxon>
        <taxon>Acetobacteraceae</taxon>
    </lineage>
</organism>
<protein>
    <recommendedName>
        <fullName evidence="3">Immunity protein 30 domain-containing protein</fullName>
    </recommendedName>
</protein>
<keyword evidence="2" id="KW-1185">Reference proteome</keyword>
<evidence type="ECO:0000313" key="2">
    <source>
        <dbReference type="Proteomes" id="UP001431775"/>
    </source>
</evidence>
<comment type="caution">
    <text evidence="1">The sequence shown here is derived from an EMBL/GenBank/DDBJ whole genome shotgun (WGS) entry which is preliminary data.</text>
</comment>
<sequence length="133" mass="15283">MNIPDGHKQEIMQKFEESFFARKNIVKNLSDGDGAEYFFGMLDLINSLTEDQKLHIIDKVDIYTLTIFAETDNAEKVYLHMLKQVKKFSPKSIISAGFFFILCSNETITNKVLKETLKVLDSSDTYIFTLIAE</sequence>
<evidence type="ECO:0000313" key="1">
    <source>
        <dbReference type="EMBL" id="MDI2113897.1"/>
    </source>
</evidence>
<accession>A0ABT6QAH5</accession>
<evidence type="ECO:0008006" key="3">
    <source>
        <dbReference type="Google" id="ProtNLM"/>
    </source>
</evidence>
<dbReference type="RefSeq" id="WP_281463548.1">
    <property type="nucleotide sequence ID" value="NZ_JASBAN010000003.1"/>
</dbReference>
<gene>
    <name evidence="1" type="ORF">QJV33_11515</name>
</gene>
<feature type="non-terminal residue" evidence="1">
    <location>
        <position position="133"/>
    </location>
</feature>
<proteinExistence type="predicted"/>
<reference evidence="1" key="1">
    <citation type="submission" date="2023-05" db="EMBL/GenBank/DDBJ databases">
        <title>Whole genome sequence of Commensalibacter sp.</title>
        <authorList>
            <person name="Charoenyingcharoen P."/>
            <person name="Yukphan P."/>
        </authorList>
    </citation>
    <scope>NUCLEOTIDE SEQUENCE</scope>
    <source>
        <strain evidence="1">TBRC 10068</strain>
    </source>
</reference>
<name>A0ABT6QAH5_9PROT</name>